<dbReference type="AlphaFoldDB" id="A0A145Z0P7"/>
<sequence>MPRQRHGRRHSVVAYETGVKPPKPGVSRYGLIDFTLPIPSPARPYPFSAMRELLCAVGVVPTRVYPKSGRISALAGRQGRLRACTEDFQPEDWQR</sequence>
<keyword evidence="1" id="KW-0614">Plasmid</keyword>
<dbReference type="EMBL" id="KU355874">
    <property type="protein sequence ID" value="AMW89075.1"/>
    <property type="molecule type" value="Genomic_DNA"/>
</dbReference>
<geneLocation type="plasmid" evidence="1">
    <name>pFAM22871_2</name>
</geneLocation>
<reference evidence="1" key="1">
    <citation type="submission" date="2015-12" db="EMBL/GenBank/DDBJ databases">
        <title>The heat is on: heat-resistant Escherichia coli as potential persistent reservoir of extended-spectrum Beta-lactamases and Shiga toxin-encoding phages in dairy.</title>
        <authorList>
            <person name="Marti R."/>
            <person name="Muniesa M."/>
            <person name="Schmid M."/>
            <person name="Naskova J."/>
            <person name="Hummerjohann J."/>
        </authorList>
    </citation>
    <scope>NUCLEOTIDE SEQUENCE</scope>
    <source>
        <strain evidence="1">FAM22871</strain>
        <plasmid evidence="1">pFAM22871_2</plasmid>
    </source>
</reference>
<name>A0A145Z0P7_ECOLX</name>
<accession>A0A145Z0P7</accession>
<proteinExistence type="predicted"/>
<organism evidence="1">
    <name type="scientific">Escherichia coli</name>
    <dbReference type="NCBI Taxonomy" id="562"/>
    <lineage>
        <taxon>Bacteria</taxon>
        <taxon>Pseudomonadati</taxon>
        <taxon>Pseudomonadota</taxon>
        <taxon>Gammaproteobacteria</taxon>
        <taxon>Enterobacterales</taxon>
        <taxon>Enterobacteriaceae</taxon>
        <taxon>Escherichia</taxon>
    </lineage>
</organism>
<protein>
    <submittedName>
        <fullName evidence="1">RepA4, putative</fullName>
    </submittedName>
</protein>
<evidence type="ECO:0000313" key="1">
    <source>
        <dbReference type="EMBL" id="AMW89075.1"/>
    </source>
</evidence>